<organism evidence="1 2">
    <name type="scientific">Candidatus Beckwithbacteria bacterium CG23_combo_of_CG06-09_8_20_14_all_34_8</name>
    <dbReference type="NCBI Taxonomy" id="1974497"/>
    <lineage>
        <taxon>Bacteria</taxon>
        <taxon>Candidatus Beckwithiibacteriota</taxon>
    </lineage>
</organism>
<comment type="caution">
    <text evidence="1">The sequence shown here is derived from an EMBL/GenBank/DDBJ whole genome shotgun (WGS) entry which is preliminary data.</text>
</comment>
<evidence type="ECO:0000313" key="1">
    <source>
        <dbReference type="EMBL" id="PIP53534.1"/>
    </source>
</evidence>
<name>A0A2H0B7D4_9BACT</name>
<dbReference type="EMBL" id="PCSR01000011">
    <property type="protein sequence ID" value="PIP53534.1"/>
    <property type="molecule type" value="Genomic_DNA"/>
</dbReference>
<gene>
    <name evidence="1" type="ORF">COX08_00495</name>
</gene>
<protein>
    <submittedName>
        <fullName evidence="1">Uncharacterized protein</fullName>
    </submittedName>
</protein>
<proteinExistence type="predicted"/>
<sequence>MKYYLILAIFIFLSYFNNPNQLFASDNEKYTLEPSEQSIKIPVSLPYSGYGINVLLKQNDQIVLDQRDVSYQWTYNNKYINLLDTGFNSGCPYNINSPCNNLHANLQGVVPGNLEVNVIAIKNGATIASTSFKVEVSDDSYTLESSEQNITFDQGTDYGVNVLFKKDGYLILDQQNVSYVWKSHNQNMVTVYDRGFENGCPYDLVAPCPNMNAILSGKGGGKTKIEVEVWIGKTLIEVTYIDVEVKGESQPVLTTPKKPTSPPTIKPVQVIPEPTVQTNPNNTENIDNNYEGERLLRIEKSLAELNNKVEKQENILQKILSFFKRLFGGN</sequence>
<dbReference type="Proteomes" id="UP000229459">
    <property type="component" value="Unassembled WGS sequence"/>
</dbReference>
<accession>A0A2H0B7D4</accession>
<evidence type="ECO:0000313" key="2">
    <source>
        <dbReference type="Proteomes" id="UP000229459"/>
    </source>
</evidence>
<dbReference type="AlphaFoldDB" id="A0A2H0B7D4"/>
<reference evidence="1 2" key="1">
    <citation type="submission" date="2017-09" db="EMBL/GenBank/DDBJ databases">
        <title>Depth-based differentiation of microbial function through sediment-hosted aquifers and enrichment of novel symbionts in the deep terrestrial subsurface.</title>
        <authorList>
            <person name="Probst A.J."/>
            <person name="Ladd B."/>
            <person name="Jarett J.K."/>
            <person name="Geller-Mcgrath D.E."/>
            <person name="Sieber C.M."/>
            <person name="Emerson J.B."/>
            <person name="Anantharaman K."/>
            <person name="Thomas B.C."/>
            <person name="Malmstrom R."/>
            <person name="Stieglmeier M."/>
            <person name="Klingl A."/>
            <person name="Woyke T."/>
            <person name="Ryan C.M."/>
            <person name="Banfield J.F."/>
        </authorList>
    </citation>
    <scope>NUCLEOTIDE SEQUENCE [LARGE SCALE GENOMIC DNA]</scope>
    <source>
        <strain evidence="1">CG23_combo_of_CG06-09_8_20_14_all_34_8</strain>
    </source>
</reference>